<dbReference type="AlphaFoldDB" id="A0AAV9BCT6"/>
<feature type="compositionally biased region" description="Acidic residues" evidence="7">
    <location>
        <begin position="173"/>
        <end position="182"/>
    </location>
</feature>
<evidence type="ECO:0000313" key="9">
    <source>
        <dbReference type="Proteomes" id="UP001179952"/>
    </source>
</evidence>
<feature type="region of interest" description="Disordered" evidence="7">
    <location>
        <begin position="153"/>
        <end position="182"/>
    </location>
</feature>
<comment type="caution">
    <text evidence="8">The sequence shown here is derived from an EMBL/GenBank/DDBJ whole genome shotgun (WGS) entry which is preliminary data.</text>
</comment>
<dbReference type="Pfam" id="PF00743">
    <property type="entry name" value="FMO-like"/>
    <property type="match status" value="2"/>
</dbReference>
<evidence type="ECO:0000256" key="6">
    <source>
        <dbReference type="RuleBase" id="RU361177"/>
    </source>
</evidence>
<evidence type="ECO:0000256" key="7">
    <source>
        <dbReference type="SAM" id="MobiDB-lite"/>
    </source>
</evidence>
<name>A0AAV9BCT6_ACOGR</name>
<dbReference type="PANTHER" id="PTHR23023">
    <property type="entry name" value="DIMETHYLANILINE MONOOXYGENASE"/>
    <property type="match status" value="1"/>
</dbReference>
<keyword evidence="3 6" id="KW-0274">FAD</keyword>
<dbReference type="InterPro" id="IPR036188">
    <property type="entry name" value="FAD/NAD-bd_sf"/>
</dbReference>
<dbReference type="GO" id="GO:0004499">
    <property type="term" value="F:N,N-dimethylaniline monooxygenase activity"/>
    <property type="evidence" value="ECO:0007669"/>
    <property type="project" value="InterPro"/>
</dbReference>
<gene>
    <name evidence="8" type="ORF">QJS04_geneDACA012375</name>
</gene>
<evidence type="ECO:0000256" key="3">
    <source>
        <dbReference type="ARBA" id="ARBA00022827"/>
    </source>
</evidence>
<comment type="cofactor">
    <cofactor evidence="6">
        <name>FAD</name>
        <dbReference type="ChEBI" id="CHEBI:57692"/>
    </cofactor>
</comment>
<reference evidence="8" key="2">
    <citation type="submission" date="2023-06" db="EMBL/GenBank/DDBJ databases">
        <authorList>
            <person name="Ma L."/>
            <person name="Liu K.-W."/>
            <person name="Li Z."/>
            <person name="Hsiao Y.-Y."/>
            <person name="Qi Y."/>
            <person name="Fu T."/>
            <person name="Tang G."/>
            <person name="Zhang D."/>
            <person name="Sun W.-H."/>
            <person name="Liu D.-K."/>
            <person name="Li Y."/>
            <person name="Chen G.-Z."/>
            <person name="Liu X.-D."/>
            <person name="Liao X.-Y."/>
            <person name="Jiang Y.-T."/>
            <person name="Yu X."/>
            <person name="Hao Y."/>
            <person name="Huang J."/>
            <person name="Zhao X.-W."/>
            <person name="Ke S."/>
            <person name="Chen Y.-Y."/>
            <person name="Wu W.-L."/>
            <person name="Hsu J.-L."/>
            <person name="Lin Y.-F."/>
            <person name="Huang M.-D."/>
            <person name="Li C.-Y."/>
            <person name="Huang L."/>
            <person name="Wang Z.-W."/>
            <person name="Zhao X."/>
            <person name="Zhong W.-Y."/>
            <person name="Peng D.-H."/>
            <person name="Ahmad S."/>
            <person name="Lan S."/>
            <person name="Zhang J.-S."/>
            <person name="Tsai W.-C."/>
            <person name="Van De Peer Y."/>
            <person name="Liu Z.-J."/>
        </authorList>
    </citation>
    <scope>NUCLEOTIDE SEQUENCE</scope>
    <source>
        <strain evidence="8">SCP</strain>
        <tissue evidence="8">Leaves</tissue>
    </source>
</reference>
<reference evidence="8" key="1">
    <citation type="journal article" date="2023" name="Nat. Commun.">
        <title>Diploid and tetraploid genomes of Acorus and the evolution of monocots.</title>
        <authorList>
            <person name="Ma L."/>
            <person name="Liu K.W."/>
            <person name="Li Z."/>
            <person name="Hsiao Y.Y."/>
            <person name="Qi Y."/>
            <person name="Fu T."/>
            <person name="Tang G.D."/>
            <person name="Zhang D."/>
            <person name="Sun W.H."/>
            <person name="Liu D.K."/>
            <person name="Li Y."/>
            <person name="Chen G.Z."/>
            <person name="Liu X.D."/>
            <person name="Liao X.Y."/>
            <person name="Jiang Y.T."/>
            <person name="Yu X."/>
            <person name="Hao Y."/>
            <person name="Huang J."/>
            <person name="Zhao X.W."/>
            <person name="Ke S."/>
            <person name="Chen Y.Y."/>
            <person name="Wu W.L."/>
            <person name="Hsu J.L."/>
            <person name="Lin Y.F."/>
            <person name="Huang M.D."/>
            <person name="Li C.Y."/>
            <person name="Huang L."/>
            <person name="Wang Z.W."/>
            <person name="Zhao X."/>
            <person name="Zhong W.Y."/>
            <person name="Peng D.H."/>
            <person name="Ahmad S."/>
            <person name="Lan S."/>
            <person name="Zhang J.S."/>
            <person name="Tsai W.C."/>
            <person name="Van de Peer Y."/>
            <person name="Liu Z.J."/>
        </authorList>
    </citation>
    <scope>NUCLEOTIDE SEQUENCE</scope>
    <source>
        <strain evidence="8">SCP</strain>
    </source>
</reference>
<sequence length="472" mass="52900">MAAAPTRPNYCSAPHVQPPRTARRIAVIGAGAAGLVAARELRREGHSVVVFERAGGVGGTWIYDAAVESDPLSVSPRRRVVHTSLYESLRTNLPRECMGFLDYPFLAREAEDGRDRRRFPGHGEVLRYLEDFARDFDLGRMIRFETEVSHVGMADDDSGGGGWTVRSRRADGDGEGEEETSEVYDGVVVCSGHYTAPRVAEIPGIDTWPGKQMHSHNYRVPEPFRDLVVVLIGGSASAVDISRDIAKVAKAVHVASRSAPPGTELKQPGYDNMWLRSMIESAHEDGTVVFEGGGSMLADVILHCTGYKYHFPFLETKGIVTVDDNRVGPLYKHIFPPLLAPWLSFIGLPWKVAPFPLFELQSKWVAGVLSGRMTLPTQQEMMDDVNAFYSELESSCCPQRYTHNLSNYQFDYNDWLSAACGCEFVEDWRRQMYVATSKNRVARPETYRDEWEDDHLVIQAHEDFLRQSKVHT</sequence>
<dbReference type="EC" id="1.-.-.-" evidence="6"/>
<dbReference type="Proteomes" id="UP001179952">
    <property type="component" value="Unassembled WGS sequence"/>
</dbReference>
<evidence type="ECO:0000256" key="1">
    <source>
        <dbReference type="ARBA" id="ARBA00009183"/>
    </source>
</evidence>
<dbReference type="SUPFAM" id="SSF51905">
    <property type="entry name" value="FAD/NAD(P)-binding domain"/>
    <property type="match status" value="2"/>
</dbReference>
<dbReference type="InterPro" id="IPR050346">
    <property type="entry name" value="FMO-like"/>
</dbReference>
<accession>A0AAV9BCT6</accession>
<evidence type="ECO:0000313" key="8">
    <source>
        <dbReference type="EMBL" id="KAK1274122.1"/>
    </source>
</evidence>
<organism evidence="8 9">
    <name type="scientific">Acorus gramineus</name>
    <name type="common">Dwarf sweet flag</name>
    <dbReference type="NCBI Taxonomy" id="55184"/>
    <lineage>
        <taxon>Eukaryota</taxon>
        <taxon>Viridiplantae</taxon>
        <taxon>Streptophyta</taxon>
        <taxon>Embryophyta</taxon>
        <taxon>Tracheophyta</taxon>
        <taxon>Spermatophyta</taxon>
        <taxon>Magnoliopsida</taxon>
        <taxon>Liliopsida</taxon>
        <taxon>Acoraceae</taxon>
        <taxon>Acorus</taxon>
    </lineage>
</organism>
<comment type="similarity">
    <text evidence="1 6">Belongs to the FMO family.</text>
</comment>
<dbReference type="InterPro" id="IPR000960">
    <property type="entry name" value="Flavin_mOase"/>
</dbReference>
<keyword evidence="9" id="KW-1185">Reference proteome</keyword>
<evidence type="ECO:0000256" key="5">
    <source>
        <dbReference type="ARBA" id="ARBA00023002"/>
    </source>
</evidence>
<proteinExistence type="inferred from homology"/>
<dbReference type="GO" id="GO:0050661">
    <property type="term" value="F:NADP binding"/>
    <property type="evidence" value="ECO:0007669"/>
    <property type="project" value="InterPro"/>
</dbReference>
<dbReference type="InterPro" id="IPR020946">
    <property type="entry name" value="Flavin_mOase-like"/>
</dbReference>
<evidence type="ECO:0000256" key="2">
    <source>
        <dbReference type="ARBA" id="ARBA00022630"/>
    </source>
</evidence>
<dbReference type="PRINTS" id="PR00370">
    <property type="entry name" value="FMOXYGENASE"/>
</dbReference>
<protein>
    <recommendedName>
        <fullName evidence="6">Flavin-containing monooxygenase</fullName>
        <ecNumber evidence="6">1.-.-.-</ecNumber>
    </recommendedName>
</protein>
<evidence type="ECO:0000256" key="4">
    <source>
        <dbReference type="ARBA" id="ARBA00022857"/>
    </source>
</evidence>
<dbReference type="FunFam" id="3.50.50.60:FF:000099">
    <property type="entry name" value="Flavin-containing monooxygenase"/>
    <property type="match status" value="1"/>
</dbReference>
<dbReference type="PIRSF" id="PIRSF000332">
    <property type="entry name" value="FMO"/>
    <property type="match status" value="1"/>
</dbReference>
<dbReference type="GO" id="GO:0050660">
    <property type="term" value="F:flavin adenine dinucleotide binding"/>
    <property type="evidence" value="ECO:0007669"/>
    <property type="project" value="InterPro"/>
</dbReference>
<dbReference type="Gene3D" id="3.50.50.60">
    <property type="entry name" value="FAD/NAD(P)-binding domain"/>
    <property type="match status" value="2"/>
</dbReference>
<keyword evidence="5 6" id="KW-0560">Oxidoreductase</keyword>
<keyword evidence="6 8" id="KW-0503">Monooxygenase</keyword>
<keyword evidence="4" id="KW-0521">NADP</keyword>
<keyword evidence="2 6" id="KW-0285">Flavoprotein</keyword>
<dbReference type="EMBL" id="JAUJYN010000004">
    <property type="protein sequence ID" value="KAK1274122.1"/>
    <property type="molecule type" value="Genomic_DNA"/>
</dbReference>